<feature type="region of interest" description="Disordered" evidence="2">
    <location>
        <begin position="1978"/>
        <end position="2078"/>
    </location>
</feature>
<feature type="region of interest" description="Disordered" evidence="2">
    <location>
        <begin position="2091"/>
        <end position="2148"/>
    </location>
</feature>
<feature type="compositionally biased region" description="Pro residues" evidence="2">
    <location>
        <begin position="419"/>
        <end position="430"/>
    </location>
</feature>
<organism evidence="3 4">
    <name type="scientific">Trametes versicolor (strain FP-101664)</name>
    <name type="common">White-rot fungus</name>
    <name type="synonym">Coriolus versicolor</name>
    <dbReference type="NCBI Taxonomy" id="717944"/>
    <lineage>
        <taxon>Eukaryota</taxon>
        <taxon>Fungi</taxon>
        <taxon>Dikarya</taxon>
        <taxon>Basidiomycota</taxon>
        <taxon>Agaricomycotina</taxon>
        <taxon>Agaricomycetes</taxon>
        <taxon>Polyporales</taxon>
        <taxon>Polyporaceae</taxon>
        <taxon>Trametes</taxon>
    </lineage>
</organism>
<feature type="coiled-coil region" evidence="1">
    <location>
        <begin position="912"/>
        <end position="940"/>
    </location>
</feature>
<evidence type="ECO:0000313" key="4">
    <source>
        <dbReference type="Proteomes" id="UP000054317"/>
    </source>
</evidence>
<evidence type="ECO:0000313" key="3">
    <source>
        <dbReference type="EMBL" id="EIW51403.1"/>
    </source>
</evidence>
<feature type="compositionally biased region" description="Polar residues" evidence="2">
    <location>
        <begin position="2113"/>
        <end position="2125"/>
    </location>
</feature>
<keyword evidence="4" id="KW-1185">Reference proteome</keyword>
<gene>
    <name evidence="3" type="ORF">TRAVEDRAFT_25093</name>
</gene>
<proteinExistence type="predicted"/>
<dbReference type="EMBL" id="JH711808">
    <property type="protein sequence ID" value="EIW51403.1"/>
    <property type="molecule type" value="Genomic_DNA"/>
</dbReference>
<sequence>MVIELNISEWDDLPDLETVSGSDDEWEIEGVLGGGRTEVQERSAAETEAAGTLRLNSESTTAASSAVLGYTLLPSTLGSTLPDIDIDARNGRVNLRPLDGHTIRAEPAAHGPSSVATAGPVLADMQHVPQVSAEVIKALCSDFASIRLETRTRIRENGHDENMGDADWSPPLMLDGFQGHYSDRSKNSAVDDLAEGRMRNGAERGTAWHRHDEVDWTCTVPAALSGVSDVGRGGARSTQSPMCDGRAVWDLLGLRRRGGPMNIRRVRSETRDAVVCSTGMNTEIRPQADQRRHLLAAARGDPARNAITWHARTDVRQRQHQLWRPNGHGCQPRKLADRVKDVIASVATLTQGIQSRVIDDIRQLVGKPHIAIAAARLSQLCLPPSAVSPLSPAPYPLRFLDRRTMARTTQTARKSANPKGPPKKPLPAPPKKTRASTSTLAAAAPPPPVKTAPRSIPSHRSARVVAAEEAEVVQEGEQPYLEEDDEVDELLQDDDAVYDAALNDDAVFNVDENGNPMEDDDELMEDDDQLMEDDDQLMEDDDAPMEDDDAPMDDYDESTEDLEGQPLQAIHGAAESPKRHSSRPKRQPTPTTSEDEAEGEPEGEDTLMDVEINATEDEYGAAQLAEAIAGILRPAPQPEEGGLLPGGDRPMERSLRALFDNIGEGTDAFGEDTAVLAATLRNGPPRMRASSAKGKGKGKDKDNVEEVSVFDEGLDHAEIVARLQVIGVPGRGLAADEETKRLYKERQAALLGYGIVDLCDPEFLSYAIWGQYNSRTTNPNTVLALAQDFKTAGKRHWEHPLEGALDSSWVDRKTLTKDLSSLDKIPFLKLNYKAMGQHAMTFFSGAHRKVACWVCCMAATTTLESIDTEIEVGIEEGVTEDDPSMKTLRTMRDNVEKELESSGWWLVRVSNLGKVTENLAHKLSENNELQEEKMRVEERLFIWLRDIRQRVQEWRLSHPGEETPSVDSNQWRELFINPAIAHNERKGQSAVWILSSPVAYAFLQRMSTYDYFRAEGTISHNELKARLMPASRAKTEIQTVGYMWHDIAISGLNQMDFIARTTEFGTWRDDGECGEIYKSYFQLIEDGAEASWTSEDCAEIKHKFEEAVSLAATKGRLVARMWPRELLNAIDKLYVEHVAPVMGRMGTSQWDAAMHVYNKALVVTCQAVWGLPVFVEGDAQLAQSSAYALDKLLVCRRLCKTGVYLNVPLPTRSFLDESYKRLENVEYAIRWMTRTLDPRVDAVARQVGRGYIDYSHYLLYLLRDPERFPHRPGFDIALPLWGFVLKNYELLKVVEDVVWLNLARADDLFSFSPNSYRTLGEKLAKEGAAHPMPTEFATLYPGGWNNKISQLLALGRSKIAEAISNKPPAVIAYISTSEYHARLAGVAPPPPPTVRKPDTHEEVRVKIGYEEFSPALLKETPLLAALRFTDPRWCVRNPPETCLALTLRMYPLRMTRTLDPRVDAVARQVGRGYIDYSHYLLYLLRDPERFPHRPGFDIALPLWGFVLKNYELLKVVEDVVWLNLARADDLFSFSPNSYRTLGEKLAKEGAAHPMPTEFATLYPGGWNNKISQLLALGRSKIAEAISNKPPAVIAYISTSEYHARLAGVAPPPPPTVRKPDTHEEVRVKIGYEEFSPALLKETPLLAALRFTDPRWCADAQQGSNKPKWLGAIVLHINTILDIMRRWAGDVYSNPCVQLLRIKLFQFLSLHSAAKTPWKNWDSGLLGELSGIDNLDPEDTDMLAAAIKAIDAVPDVPLHVNAHGRRARGAQGIARTAADAEVSQPDDEIVFLRMEGAVDVETRRLKYKTEASRLVTSIRRMTSASAGPAQPKAIDARVVNAMQELLNALYYNVNRIEYRYSVGDIQSERPWVLPSAPFAHTLDTPALLGVVDNNAFLDLGDFKTRLPTAYTQYSAAAQGSRRNKIPPPSISQLKDGALVQTTRAWLPQDFSWDLSLKGSPSISVKMEDMDDDAVILGVPRAQSTNSAPDLMDDTEDGDLDLINNEMQDGQPERIPASAKGKAREVPAPPVKSTPVARPRAAAPRKPAKNPPAVNPPPSTKARTPKAATAPIQNQPPPALARARSAKAVVTAPAPEPVQAGNTLPVPPQRERVTRSSTTSAKGNTGPLSAAPAPVASSAKARSRTAKQATKPWMDEALNMVNAAQKAAPPPTQTFDGVVVPTLSQVHNQSGKRPRAPTVTSPSQAPRAAKFLKPAMRSAVHYEDEHIFGPVATTSAAPSGGTRKKAASAIPNGPPPRAGTSKKPPAAPIHPSVKSIPPAKVHAIMLSDEEEYGGLPVPRPRTHWTDITLHTAIDWSPTSHEWAASTSPTPCSGRLHPRLPVLNTPPMTSGCSERHGEEGSVAGPPSPSDDKLAAIPMVVDVPPAQPYSSDLRTLLTQLDVYRTEYGDREEVHYRARADAFLGCALVDLNDDDFLAHAAWGVYDDRKYPQDVEVSRLALQFAEVGRQHAYFPLDAALDPSWIENGSILTHMNGLGGSIPLLRLHYDAMGMHRVQFFNGSNRRKACQVYAAYFRVRQRKVTAALETLTTSEPPDSAILQTLQRHRIALDRRAAKSGMWLTRLYNIWQIPSPVATHICKNHNRRWHERPLEERLLLVLADVQARRSAWIDLHVDQCVPELASRVWKDECVLPAIPHDEPQSPLMQAILTSSVVFPLLDAFTRYSYFRIPGDGDGPWCFLHKRLMHTAQSDKQTIGYMWSHLLMYGLELLDLCARTTQFAAFDDPDERDRTLIRFLKVVKGASADDAERAHRIRQQYDLYCWHAITGGTLAATVWPPSLLDRADDLYNIYFLHKATAEVGTVGWDDAMKAYNVALEKECAREWTLLQYAALSADESEAAAHALKKLRWIRGMATIGVGINVPLPTKAFISDLYKQLNAVSAAVRWLTRLIDPRADAVVHDTRPQYLDYTHYLLCVLRLSGRFSHIGSTLFASQLYNFIFLNMDLFRTVDHILRCSDLSRADALFTLGSKEWYHIGVEAMRTHRPTMYPPLDILYPEGCTPHMKVEVQAIADGLLSCTPLPPAASTHSPAAAWASAESPVSFDMLSADVLAAHPCLFALRLTDHDWYDLVDCSIPVATRSLAFHLHSVFTIARTWGRDVWRQDAVRFLRTSFLEFLSRRAHPEGDRWVNWDDTILHLLADVDINNAALAPPADPPPASLATTSAPLVFAPESDSIYKHDAESLISLVRSLPSAMAAPKASEAMDSRVADALKSLLKALHFNANRIVYRTLRDPEGSHPWVLPEAANPPALESVPECDDARAYRTIDEYRTRDQASYELFHTSIIQRAARNIGPPPRTVLVNGQAVAATDNWLPQDLPFTILSSADSISNPLATRPSGVGRPTIPARNDVDAHIAPTSCSRVTKERAG</sequence>
<feature type="region of interest" description="Disordered" evidence="2">
    <location>
        <begin position="407"/>
        <end position="462"/>
    </location>
</feature>
<feature type="region of interest" description="Disordered" evidence="2">
    <location>
        <begin position="504"/>
        <end position="611"/>
    </location>
</feature>
<protein>
    <submittedName>
        <fullName evidence="3">Uncharacterized protein</fullName>
    </submittedName>
</protein>
<evidence type="ECO:0000256" key="2">
    <source>
        <dbReference type="SAM" id="MobiDB-lite"/>
    </source>
</evidence>
<feature type="compositionally biased region" description="Low complexity" evidence="2">
    <location>
        <begin position="2033"/>
        <end position="2043"/>
    </location>
</feature>
<dbReference type="RefSeq" id="XP_008045713.1">
    <property type="nucleotide sequence ID" value="XM_008047522.1"/>
</dbReference>
<dbReference type="GeneID" id="19412460"/>
<feature type="compositionally biased region" description="Acidic residues" evidence="2">
    <location>
        <begin position="593"/>
        <end position="611"/>
    </location>
</feature>
<feature type="region of interest" description="Disordered" evidence="2">
    <location>
        <begin position="2229"/>
        <end position="2273"/>
    </location>
</feature>
<feature type="region of interest" description="Disordered" evidence="2">
    <location>
        <begin position="2183"/>
        <end position="2205"/>
    </location>
</feature>
<dbReference type="PANTHER" id="PTHR48125">
    <property type="entry name" value="LP07818P1"/>
    <property type="match status" value="1"/>
</dbReference>
<keyword evidence="1" id="KW-0175">Coiled coil</keyword>
<feature type="compositionally biased region" description="Acidic residues" evidence="2">
    <location>
        <begin position="517"/>
        <end position="563"/>
    </location>
</feature>
<feature type="region of interest" description="Disordered" evidence="2">
    <location>
        <begin position="2341"/>
        <end position="2368"/>
    </location>
</feature>
<evidence type="ECO:0000256" key="1">
    <source>
        <dbReference type="SAM" id="Coils"/>
    </source>
</evidence>
<dbReference type="Proteomes" id="UP000054317">
    <property type="component" value="Unassembled WGS sequence"/>
</dbReference>
<feature type="compositionally biased region" description="Acidic residues" evidence="2">
    <location>
        <begin position="1989"/>
        <end position="1998"/>
    </location>
</feature>
<feature type="compositionally biased region" description="Low complexity" evidence="2">
    <location>
        <begin position="2058"/>
        <end position="2069"/>
    </location>
</feature>
<feature type="compositionally biased region" description="Pro residues" evidence="2">
    <location>
        <begin position="2047"/>
        <end position="2057"/>
    </location>
</feature>
<dbReference type="OrthoDB" id="2757153at2759"/>
<dbReference type="KEGG" id="tvs:TRAVEDRAFT_25093"/>
<feature type="region of interest" description="Disordered" evidence="2">
    <location>
        <begin position="683"/>
        <end position="703"/>
    </location>
</feature>
<accession>R7S6A2</accession>
<dbReference type="PANTHER" id="PTHR48125:SF10">
    <property type="entry name" value="OS12G0136300 PROTEIN"/>
    <property type="match status" value="1"/>
</dbReference>
<reference evidence="4" key="1">
    <citation type="journal article" date="2012" name="Science">
        <title>The Paleozoic origin of enzymatic lignin decomposition reconstructed from 31 fungal genomes.</title>
        <authorList>
            <person name="Floudas D."/>
            <person name="Binder M."/>
            <person name="Riley R."/>
            <person name="Barry K."/>
            <person name="Blanchette R.A."/>
            <person name="Henrissat B."/>
            <person name="Martinez A.T."/>
            <person name="Otillar R."/>
            <person name="Spatafora J.W."/>
            <person name="Yadav J.S."/>
            <person name="Aerts A."/>
            <person name="Benoit I."/>
            <person name="Boyd A."/>
            <person name="Carlson A."/>
            <person name="Copeland A."/>
            <person name="Coutinho P.M."/>
            <person name="de Vries R.P."/>
            <person name="Ferreira P."/>
            <person name="Findley K."/>
            <person name="Foster B."/>
            <person name="Gaskell J."/>
            <person name="Glotzer D."/>
            <person name="Gorecki P."/>
            <person name="Heitman J."/>
            <person name="Hesse C."/>
            <person name="Hori C."/>
            <person name="Igarashi K."/>
            <person name="Jurgens J.A."/>
            <person name="Kallen N."/>
            <person name="Kersten P."/>
            <person name="Kohler A."/>
            <person name="Kuees U."/>
            <person name="Kumar T.K.A."/>
            <person name="Kuo A."/>
            <person name="LaButti K."/>
            <person name="Larrondo L.F."/>
            <person name="Lindquist E."/>
            <person name="Ling A."/>
            <person name="Lombard V."/>
            <person name="Lucas S."/>
            <person name="Lundell T."/>
            <person name="Martin R."/>
            <person name="McLaughlin D.J."/>
            <person name="Morgenstern I."/>
            <person name="Morin E."/>
            <person name="Murat C."/>
            <person name="Nagy L.G."/>
            <person name="Nolan M."/>
            <person name="Ohm R.A."/>
            <person name="Patyshakuliyeva A."/>
            <person name="Rokas A."/>
            <person name="Ruiz-Duenas F.J."/>
            <person name="Sabat G."/>
            <person name="Salamov A."/>
            <person name="Samejima M."/>
            <person name="Schmutz J."/>
            <person name="Slot J.C."/>
            <person name="St John F."/>
            <person name="Stenlid J."/>
            <person name="Sun H."/>
            <person name="Sun S."/>
            <person name="Syed K."/>
            <person name="Tsang A."/>
            <person name="Wiebenga A."/>
            <person name="Young D."/>
            <person name="Pisabarro A."/>
            <person name="Eastwood D.C."/>
            <person name="Martin F."/>
            <person name="Cullen D."/>
            <person name="Grigoriev I.V."/>
            <person name="Hibbett D.S."/>
        </authorList>
    </citation>
    <scope>NUCLEOTIDE SEQUENCE [LARGE SCALE GENOMIC DNA]</scope>
    <source>
        <strain evidence="4">FP-101664</strain>
    </source>
</reference>
<feature type="compositionally biased region" description="Low complexity" evidence="2">
    <location>
        <begin position="2127"/>
        <end position="2148"/>
    </location>
</feature>
<name>R7S6A2_TRAVS</name>